<organism evidence="8 9">
    <name type="scientific">Kipferlia bialata</name>
    <dbReference type="NCBI Taxonomy" id="797122"/>
    <lineage>
        <taxon>Eukaryota</taxon>
        <taxon>Metamonada</taxon>
        <taxon>Carpediemonas-like organisms</taxon>
        <taxon>Kipferlia</taxon>
    </lineage>
</organism>
<dbReference type="PANTHER" id="PTHR22781:SF12">
    <property type="entry name" value="AP-3 COMPLEX SUBUNIT DELTA-1"/>
    <property type="match status" value="1"/>
</dbReference>
<gene>
    <name evidence="8" type="ORF">KIPB_009077</name>
</gene>
<proteinExistence type="inferred from homology"/>
<dbReference type="OrthoDB" id="10264595at2759"/>
<dbReference type="GO" id="GO:0006896">
    <property type="term" value="P:Golgi to vacuole transport"/>
    <property type="evidence" value="ECO:0007669"/>
    <property type="project" value="TreeGrafter"/>
</dbReference>
<dbReference type="InterPro" id="IPR011989">
    <property type="entry name" value="ARM-like"/>
</dbReference>
<protein>
    <recommendedName>
        <fullName evidence="7">Clathrin/coatomer adaptor adaptin-like N-terminal domain-containing protein</fullName>
    </recommendedName>
</protein>
<dbReference type="Proteomes" id="UP000265618">
    <property type="component" value="Unassembled WGS sequence"/>
</dbReference>
<keyword evidence="3" id="KW-0813">Transport</keyword>
<dbReference type="EMBL" id="BDIP01002975">
    <property type="protein sequence ID" value="GIQ87105.1"/>
    <property type="molecule type" value="Genomic_DNA"/>
</dbReference>
<dbReference type="InterPro" id="IPR002553">
    <property type="entry name" value="Clathrin/coatomer_adapt-like_N"/>
</dbReference>
<feature type="domain" description="Clathrin/coatomer adaptor adaptin-like N-terminal" evidence="7">
    <location>
        <begin position="20"/>
        <end position="374"/>
    </location>
</feature>
<dbReference type="PANTHER" id="PTHR22781">
    <property type="entry name" value="DELTA ADAPTIN-RELATED"/>
    <property type="match status" value="1"/>
</dbReference>
<comment type="subcellular location">
    <subcellularLocation>
        <location evidence="1">Endomembrane system</location>
    </subcellularLocation>
</comment>
<comment type="caution">
    <text evidence="8">The sequence shown here is derived from an EMBL/GenBank/DDBJ whole genome shotgun (WGS) entry which is preliminary data.</text>
</comment>
<evidence type="ECO:0000256" key="6">
    <source>
        <dbReference type="ARBA" id="ARBA00023136"/>
    </source>
</evidence>
<dbReference type="GO" id="GO:0006623">
    <property type="term" value="P:protein targeting to vacuole"/>
    <property type="evidence" value="ECO:0007669"/>
    <property type="project" value="TreeGrafter"/>
</dbReference>
<evidence type="ECO:0000313" key="9">
    <source>
        <dbReference type="Proteomes" id="UP000265618"/>
    </source>
</evidence>
<dbReference type="AlphaFoldDB" id="A0A9K3GLY7"/>
<dbReference type="Pfam" id="PF01602">
    <property type="entry name" value="Adaptin_N"/>
    <property type="match status" value="1"/>
</dbReference>
<keyword evidence="6" id="KW-0472">Membrane</keyword>
<evidence type="ECO:0000256" key="5">
    <source>
        <dbReference type="ARBA" id="ARBA00022927"/>
    </source>
</evidence>
<evidence type="ECO:0000256" key="4">
    <source>
        <dbReference type="ARBA" id="ARBA00022737"/>
    </source>
</evidence>
<evidence type="ECO:0000256" key="3">
    <source>
        <dbReference type="ARBA" id="ARBA00022448"/>
    </source>
</evidence>
<feature type="non-terminal residue" evidence="8">
    <location>
        <position position="1"/>
    </location>
</feature>
<sequence length="386" mass="43484">MVKNLHELVKGVRAHKDDQEAFIQTSMGNIRAEIKDKKPDVRAIAVQKLTYLNLLGHDISFAAFDILSLMSSPKFHIKRVGYLACVFAFTNPQAALMSTSLFQKDIASTDVHEASVALSSLSSVATPDMARQLLPHVMPLMTSSKPYLRKRAIVCTYRLLLQYPEGLRDSLQHLAKRLGDDSSSVRMVTINVMTELVLKNPKNYVKLIPTFYDILKQSNNNWSLIKLVKMFAVLLPLEPRLSKKLEKPISNLVKTTVAKSLLFECIRTTVLGMPDKAELMRESVEKLSLFFGERADGTRDQNLKFLGLVILSKVLAVHPRIVAEQKPMIMDCLDDPDVTIRIQALGLVAGLVTRRNIKETVTRLMEHTKADASTKEDKKEEEKEKE</sequence>
<dbReference type="GO" id="GO:0030123">
    <property type="term" value="C:AP-3 adaptor complex"/>
    <property type="evidence" value="ECO:0007669"/>
    <property type="project" value="InterPro"/>
</dbReference>
<evidence type="ECO:0000256" key="2">
    <source>
        <dbReference type="ARBA" id="ARBA00006613"/>
    </source>
</evidence>
<keyword evidence="4" id="KW-0677">Repeat</keyword>
<keyword evidence="5" id="KW-0653">Protein transport</keyword>
<evidence type="ECO:0000256" key="1">
    <source>
        <dbReference type="ARBA" id="ARBA00004308"/>
    </source>
</evidence>
<evidence type="ECO:0000313" key="8">
    <source>
        <dbReference type="EMBL" id="GIQ87105.1"/>
    </source>
</evidence>
<evidence type="ECO:0000259" key="7">
    <source>
        <dbReference type="Pfam" id="PF01602"/>
    </source>
</evidence>
<accession>A0A9K3GLY7</accession>
<dbReference type="GO" id="GO:0010008">
    <property type="term" value="C:endosome membrane"/>
    <property type="evidence" value="ECO:0007669"/>
    <property type="project" value="TreeGrafter"/>
</dbReference>
<dbReference type="SUPFAM" id="SSF48371">
    <property type="entry name" value="ARM repeat"/>
    <property type="match status" value="1"/>
</dbReference>
<reference evidence="8 9" key="1">
    <citation type="journal article" date="2018" name="PLoS ONE">
        <title>The draft genome of Kipferlia bialata reveals reductive genome evolution in fornicate parasites.</title>
        <authorList>
            <person name="Tanifuji G."/>
            <person name="Takabayashi S."/>
            <person name="Kume K."/>
            <person name="Takagi M."/>
            <person name="Nakayama T."/>
            <person name="Kamikawa R."/>
            <person name="Inagaki Y."/>
            <person name="Hashimoto T."/>
        </authorList>
    </citation>
    <scope>NUCLEOTIDE SEQUENCE [LARGE SCALE GENOMIC DNA]</scope>
    <source>
        <strain evidence="8">NY0173</strain>
    </source>
</reference>
<name>A0A9K3GLY7_9EUKA</name>
<dbReference type="InterPro" id="IPR017105">
    <property type="entry name" value="AP3_complex_dsu"/>
</dbReference>
<keyword evidence="9" id="KW-1185">Reference proteome</keyword>
<dbReference type="Gene3D" id="1.25.10.10">
    <property type="entry name" value="Leucine-rich Repeat Variant"/>
    <property type="match status" value="1"/>
</dbReference>
<comment type="similarity">
    <text evidence="2">Belongs to the adaptor complexes large subunit family.</text>
</comment>
<dbReference type="InterPro" id="IPR016024">
    <property type="entry name" value="ARM-type_fold"/>
</dbReference>